<keyword evidence="1" id="KW-0378">Hydrolase</keyword>
<organism evidence="1 2">
    <name type="scientific">Rosa chinensis</name>
    <name type="common">China rose</name>
    <dbReference type="NCBI Taxonomy" id="74649"/>
    <lineage>
        <taxon>Eukaryota</taxon>
        <taxon>Viridiplantae</taxon>
        <taxon>Streptophyta</taxon>
        <taxon>Embryophyta</taxon>
        <taxon>Tracheophyta</taxon>
        <taxon>Spermatophyta</taxon>
        <taxon>Magnoliopsida</taxon>
        <taxon>eudicotyledons</taxon>
        <taxon>Gunneridae</taxon>
        <taxon>Pentapetalae</taxon>
        <taxon>rosids</taxon>
        <taxon>fabids</taxon>
        <taxon>Rosales</taxon>
        <taxon>Rosaceae</taxon>
        <taxon>Rosoideae</taxon>
        <taxon>Rosoideae incertae sedis</taxon>
        <taxon>Rosa</taxon>
    </lineage>
</organism>
<dbReference type="PANTHER" id="PTHR14074">
    <property type="entry name" value="HELICASE WITH DEATH DOMAIN-RELATED"/>
    <property type="match status" value="1"/>
</dbReference>
<evidence type="ECO:0000313" key="2">
    <source>
        <dbReference type="Proteomes" id="UP000238479"/>
    </source>
</evidence>
<dbReference type="EMBL" id="PDCK01000044">
    <property type="protein sequence ID" value="PRQ24327.1"/>
    <property type="molecule type" value="Genomic_DNA"/>
</dbReference>
<dbReference type="Gramene" id="PRQ24327">
    <property type="protein sequence ID" value="PRQ24327"/>
    <property type="gene ID" value="RchiOBHm_Chr6g0271181"/>
</dbReference>
<protein>
    <submittedName>
        <fullName evidence="1">Putative P-loop containing nucleoside triphosphate hydrolase</fullName>
    </submittedName>
</protein>
<evidence type="ECO:0000313" key="1">
    <source>
        <dbReference type="EMBL" id="PRQ24327.1"/>
    </source>
</evidence>
<name>A0A2P6PQW2_ROSCH</name>
<dbReference type="InterPro" id="IPR051363">
    <property type="entry name" value="RLR_Helicase"/>
</dbReference>
<gene>
    <name evidence="1" type="ORF">RchiOBHm_Chr6g0271181</name>
</gene>
<reference evidence="1 2" key="1">
    <citation type="journal article" date="2018" name="Nat. Genet.">
        <title>The Rosa genome provides new insights in the design of modern roses.</title>
        <authorList>
            <person name="Bendahmane M."/>
        </authorList>
    </citation>
    <scope>NUCLEOTIDE SEQUENCE [LARGE SCALE GENOMIC DNA]</scope>
    <source>
        <strain evidence="2">cv. Old Blush</strain>
    </source>
</reference>
<dbReference type="AlphaFoldDB" id="A0A2P6PQW2"/>
<accession>A0A2P6PQW2</accession>
<dbReference type="GO" id="GO:0016787">
    <property type="term" value="F:hydrolase activity"/>
    <property type="evidence" value="ECO:0007669"/>
    <property type="project" value="UniProtKB-KW"/>
</dbReference>
<dbReference type="Gene3D" id="3.40.50.300">
    <property type="entry name" value="P-loop containing nucleotide triphosphate hydrolases"/>
    <property type="match status" value="1"/>
</dbReference>
<dbReference type="GO" id="GO:0005737">
    <property type="term" value="C:cytoplasm"/>
    <property type="evidence" value="ECO:0007669"/>
    <property type="project" value="TreeGrafter"/>
</dbReference>
<dbReference type="Proteomes" id="UP000238479">
    <property type="component" value="Chromosome 6"/>
</dbReference>
<comment type="caution">
    <text evidence="1">The sequence shown here is derived from an EMBL/GenBank/DDBJ whole genome shotgun (WGS) entry which is preliminary data.</text>
</comment>
<dbReference type="STRING" id="74649.A0A2P6PQW2"/>
<proteinExistence type="predicted"/>
<keyword evidence="2" id="KW-1185">Reference proteome</keyword>
<sequence length="86" mass="10005">MTPPQILLDALRKAFLTIEAVCLMVMDECHRATGSHPYTKIMKVDFVVVFLPFLCCDLLRDMHSYIVCCRPTWQYFLFGCRNLSQV</sequence>
<dbReference type="InterPro" id="IPR027417">
    <property type="entry name" value="P-loop_NTPase"/>
</dbReference>
<dbReference type="PANTHER" id="PTHR14074:SF16">
    <property type="entry name" value="ANTIVIRAL INNATE IMMUNE RESPONSE RECEPTOR RIG-I"/>
    <property type="match status" value="1"/>
</dbReference>